<dbReference type="OrthoDB" id="6183935at2"/>
<keyword evidence="2" id="KW-1185">Reference proteome</keyword>
<dbReference type="EMBL" id="CP035042">
    <property type="protein sequence ID" value="QHC50395.1"/>
    <property type="molecule type" value="Genomic_DNA"/>
</dbReference>
<proteinExistence type="predicted"/>
<dbReference type="KEGG" id="htx:EKK97_13515"/>
<gene>
    <name evidence="1" type="ORF">EKK97_13515</name>
</gene>
<accession>A0A6I6SS73</accession>
<dbReference type="AlphaFoldDB" id="A0A6I6SS73"/>
<sequence>MTATEYQHVIEELERLVCETRHTLARFEATGMHEKMPDDYTRLHEIYAKAISDQRIYTLAMLNL</sequence>
<evidence type="ECO:0000313" key="2">
    <source>
        <dbReference type="Proteomes" id="UP000464013"/>
    </source>
</evidence>
<organism evidence="1 2">
    <name type="scientific">Billgrantia tianxiuensis</name>
    <dbReference type="NCBI Taxonomy" id="2497861"/>
    <lineage>
        <taxon>Bacteria</taxon>
        <taxon>Pseudomonadati</taxon>
        <taxon>Pseudomonadota</taxon>
        <taxon>Gammaproteobacteria</taxon>
        <taxon>Oceanospirillales</taxon>
        <taxon>Halomonadaceae</taxon>
        <taxon>Billgrantia</taxon>
    </lineage>
</organism>
<reference evidence="1 2" key="1">
    <citation type="submission" date="2019-01" db="EMBL/GenBank/DDBJ databases">
        <title>Complete genome of a denitifying bacterium Halomons sp. BC-M4-5.</title>
        <authorList>
            <person name="Wang L."/>
            <person name="Shao Z."/>
        </authorList>
    </citation>
    <scope>NUCLEOTIDE SEQUENCE [LARGE SCALE GENOMIC DNA]</scope>
    <source>
        <strain evidence="1 2">BC-M4-5</strain>
    </source>
</reference>
<evidence type="ECO:0000313" key="1">
    <source>
        <dbReference type="EMBL" id="QHC50395.1"/>
    </source>
</evidence>
<evidence type="ECO:0008006" key="3">
    <source>
        <dbReference type="Google" id="ProtNLM"/>
    </source>
</evidence>
<dbReference type="RefSeq" id="WP_159552595.1">
    <property type="nucleotide sequence ID" value="NZ_CP035042.1"/>
</dbReference>
<dbReference type="Proteomes" id="UP000464013">
    <property type="component" value="Chromosome"/>
</dbReference>
<name>A0A6I6SS73_9GAMM</name>
<protein>
    <recommendedName>
        <fullName evidence="3">DUF2383 domain-containing protein</fullName>
    </recommendedName>
</protein>